<dbReference type="InterPro" id="IPR011629">
    <property type="entry name" value="CobW-like_C"/>
</dbReference>
<evidence type="ECO:0000259" key="7">
    <source>
        <dbReference type="SMART" id="SM00833"/>
    </source>
</evidence>
<dbReference type="InterPro" id="IPR051316">
    <property type="entry name" value="Zinc-reg_GTPase_activator"/>
</dbReference>
<comment type="function">
    <text evidence="5">Zinc chaperone that directly transfers zinc cofactor to target proteins, thereby activating them. Zinc is transferred from the CXCC motif in the GTPase domain to the zinc binding site in target proteins in a process requiring GTP hydrolysis.</text>
</comment>
<dbReference type="SMART" id="SM00833">
    <property type="entry name" value="CobW_C"/>
    <property type="match status" value="1"/>
</dbReference>
<comment type="catalytic activity">
    <reaction evidence="6">
        <text>GTP + H2O = GDP + phosphate + H(+)</text>
        <dbReference type="Rhea" id="RHEA:19669"/>
        <dbReference type="ChEBI" id="CHEBI:15377"/>
        <dbReference type="ChEBI" id="CHEBI:15378"/>
        <dbReference type="ChEBI" id="CHEBI:37565"/>
        <dbReference type="ChEBI" id="CHEBI:43474"/>
        <dbReference type="ChEBI" id="CHEBI:58189"/>
    </reaction>
    <physiologicalReaction direction="left-to-right" evidence="6">
        <dbReference type="Rhea" id="RHEA:19670"/>
    </physiologicalReaction>
</comment>
<dbReference type="Proteomes" id="UP000611500">
    <property type="component" value="Unassembled WGS sequence"/>
</dbReference>
<name>A0A8J3H979_9RHOB</name>
<dbReference type="EMBL" id="BNAP01000033">
    <property type="protein sequence ID" value="GHH02539.1"/>
    <property type="molecule type" value="Genomic_DNA"/>
</dbReference>
<dbReference type="RefSeq" id="WP_028095133.1">
    <property type="nucleotide sequence ID" value="NZ_BNAP01000033.1"/>
</dbReference>
<evidence type="ECO:0000256" key="5">
    <source>
        <dbReference type="ARBA" id="ARBA00045658"/>
    </source>
</evidence>
<dbReference type="Gene3D" id="3.40.50.300">
    <property type="entry name" value="P-loop containing nucleotide triphosphate hydrolases"/>
    <property type="match status" value="1"/>
</dbReference>
<accession>A0A8J3H979</accession>
<dbReference type="SUPFAM" id="SSF52540">
    <property type="entry name" value="P-loop containing nucleoside triphosphate hydrolases"/>
    <property type="match status" value="1"/>
</dbReference>
<evidence type="ECO:0000256" key="3">
    <source>
        <dbReference type="ARBA" id="ARBA00023186"/>
    </source>
</evidence>
<dbReference type="GO" id="GO:0005737">
    <property type="term" value="C:cytoplasm"/>
    <property type="evidence" value="ECO:0007669"/>
    <property type="project" value="TreeGrafter"/>
</dbReference>
<keyword evidence="2" id="KW-0378">Hydrolase</keyword>
<evidence type="ECO:0000256" key="4">
    <source>
        <dbReference type="ARBA" id="ARBA00034320"/>
    </source>
</evidence>
<gene>
    <name evidence="8" type="ORF">GCM10010961_40370</name>
</gene>
<dbReference type="InterPro" id="IPR027417">
    <property type="entry name" value="P-loop_NTPase"/>
</dbReference>
<evidence type="ECO:0000256" key="2">
    <source>
        <dbReference type="ARBA" id="ARBA00022801"/>
    </source>
</evidence>
<dbReference type="PANTHER" id="PTHR13748">
    <property type="entry name" value="COBW-RELATED"/>
    <property type="match status" value="1"/>
</dbReference>
<feature type="domain" description="CobW C-terminal" evidence="7">
    <location>
        <begin position="209"/>
        <end position="300"/>
    </location>
</feature>
<reference evidence="8" key="2">
    <citation type="submission" date="2020-09" db="EMBL/GenBank/DDBJ databases">
        <authorList>
            <person name="Sun Q."/>
            <person name="Zhou Y."/>
        </authorList>
    </citation>
    <scope>NUCLEOTIDE SEQUENCE</scope>
    <source>
        <strain evidence="8">CGMCC 1.7081</strain>
    </source>
</reference>
<comment type="similarity">
    <text evidence="4">Belongs to the SIMIBI class G3E GTPase family. ZNG1 subfamily.</text>
</comment>
<dbReference type="InterPro" id="IPR036627">
    <property type="entry name" value="CobW-likC_sf"/>
</dbReference>
<dbReference type="CDD" id="cd03112">
    <property type="entry name" value="CobW-like"/>
    <property type="match status" value="1"/>
</dbReference>
<dbReference type="Pfam" id="PF02492">
    <property type="entry name" value="cobW"/>
    <property type="match status" value="1"/>
</dbReference>
<organism evidence="8 9">
    <name type="scientific">Pseudodonghicola xiamenensis</name>
    <dbReference type="NCBI Taxonomy" id="337702"/>
    <lineage>
        <taxon>Bacteria</taxon>
        <taxon>Pseudomonadati</taxon>
        <taxon>Pseudomonadota</taxon>
        <taxon>Alphaproteobacteria</taxon>
        <taxon>Rhodobacterales</taxon>
        <taxon>Paracoccaceae</taxon>
        <taxon>Pseudodonghicola</taxon>
    </lineage>
</organism>
<evidence type="ECO:0000313" key="8">
    <source>
        <dbReference type="EMBL" id="GHH02539.1"/>
    </source>
</evidence>
<dbReference type="InterPro" id="IPR003495">
    <property type="entry name" value="CobW/HypB/UreG_nucleotide-bd"/>
</dbReference>
<keyword evidence="9" id="KW-1185">Reference proteome</keyword>
<dbReference type="PANTHER" id="PTHR13748:SF62">
    <property type="entry name" value="COBW DOMAIN-CONTAINING PROTEIN"/>
    <property type="match status" value="1"/>
</dbReference>
<dbReference type="GO" id="GO:0000166">
    <property type="term" value="F:nucleotide binding"/>
    <property type="evidence" value="ECO:0007669"/>
    <property type="project" value="UniProtKB-KW"/>
</dbReference>
<keyword evidence="3" id="KW-0143">Chaperone</keyword>
<proteinExistence type="inferred from homology"/>
<dbReference type="GO" id="GO:0016787">
    <property type="term" value="F:hydrolase activity"/>
    <property type="evidence" value="ECO:0007669"/>
    <property type="project" value="UniProtKB-KW"/>
</dbReference>
<evidence type="ECO:0000256" key="6">
    <source>
        <dbReference type="ARBA" id="ARBA00049117"/>
    </source>
</evidence>
<dbReference type="SUPFAM" id="SSF90002">
    <property type="entry name" value="Hypothetical protein YjiA, C-terminal domain"/>
    <property type="match status" value="1"/>
</dbReference>
<evidence type="ECO:0000256" key="1">
    <source>
        <dbReference type="ARBA" id="ARBA00022741"/>
    </source>
</evidence>
<protein>
    <submittedName>
        <fullName evidence="8">GTP-binding protein</fullName>
    </submittedName>
</protein>
<keyword evidence="1" id="KW-0547">Nucleotide-binding</keyword>
<dbReference type="Gene3D" id="3.30.1220.10">
    <property type="entry name" value="CobW-like, C-terminal domain"/>
    <property type="match status" value="1"/>
</dbReference>
<sequence length="304" mass="32565">MRLTILGGYLGAGKTTWLRHQIHAGDMAGAVILVNEAAQTPVDDALLKGVFRTLPGGCACCEGREDMLAALSELADLASRGEDVSHVVLETSGLADPGAIMAAVQGDPVLVHHVRFDPIRVVVDALHGLAQLRSEPLARRQVAAADLLTVTKSDAAQPGDLARLVATLRALNPHASLNFTVRGEEIAPPDLPWAEPEDLPRLPEEGPLPAPMRLTVPPGTDWTAFSVWLSALLHARGDDLVRVKGVVRTPAGRLLLQTVRRVVQQPEILPETSAAQDNVVVFIGRGFDQKTLERSFSRYVIGEG</sequence>
<dbReference type="AlphaFoldDB" id="A0A8J3H979"/>
<evidence type="ECO:0000313" key="9">
    <source>
        <dbReference type="Proteomes" id="UP000611500"/>
    </source>
</evidence>
<comment type="caution">
    <text evidence="8">The sequence shown here is derived from an EMBL/GenBank/DDBJ whole genome shotgun (WGS) entry which is preliminary data.</text>
</comment>
<reference evidence="8" key="1">
    <citation type="journal article" date="2014" name="Int. J. Syst. Evol. Microbiol.">
        <title>Complete genome sequence of Corynebacterium casei LMG S-19264T (=DSM 44701T), isolated from a smear-ripened cheese.</title>
        <authorList>
            <consortium name="US DOE Joint Genome Institute (JGI-PGF)"/>
            <person name="Walter F."/>
            <person name="Albersmeier A."/>
            <person name="Kalinowski J."/>
            <person name="Ruckert C."/>
        </authorList>
    </citation>
    <scope>NUCLEOTIDE SEQUENCE</scope>
    <source>
        <strain evidence="8">CGMCC 1.7081</strain>
    </source>
</reference>
<dbReference type="Pfam" id="PF07683">
    <property type="entry name" value="CobW_C"/>
    <property type="match status" value="1"/>
</dbReference>